<evidence type="ECO:0000313" key="2">
    <source>
        <dbReference type="EMBL" id="OOF91236.1"/>
    </source>
</evidence>
<reference evidence="3" key="1">
    <citation type="journal article" date="2017" name="Genome Biol.">
        <title>Comparative genomics reveals high biological diversity and specific adaptations in the industrially and medically important fungal genus Aspergillus.</title>
        <authorList>
            <person name="de Vries R.P."/>
            <person name="Riley R."/>
            <person name="Wiebenga A."/>
            <person name="Aguilar-Osorio G."/>
            <person name="Amillis S."/>
            <person name="Uchima C.A."/>
            <person name="Anderluh G."/>
            <person name="Asadollahi M."/>
            <person name="Askin M."/>
            <person name="Barry K."/>
            <person name="Battaglia E."/>
            <person name="Bayram O."/>
            <person name="Benocci T."/>
            <person name="Braus-Stromeyer S.A."/>
            <person name="Caldana C."/>
            <person name="Canovas D."/>
            <person name="Cerqueira G.C."/>
            <person name="Chen F."/>
            <person name="Chen W."/>
            <person name="Choi C."/>
            <person name="Clum A."/>
            <person name="Dos Santos R.A."/>
            <person name="Damasio A.R."/>
            <person name="Diallinas G."/>
            <person name="Emri T."/>
            <person name="Fekete E."/>
            <person name="Flipphi M."/>
            <person name="Freyberg S."/>
            <person name="Gallo A."/>
            <person name="Gournas C."/>
            <person name="Habgood R."/>
            <person name="Hainaut M."/>
            <person name="Harispe M.L."/>
            <person name="Henrissat B."/>
            <person name="Hilden K.S."/>
            <person name="Hope R."/>
            <person name="Hossain A."/>
            <person name="Karabika E."/>
            <person name="Karaffa L."/>
            <person name="Karanyi Z."/>
            <person name="Krasevec N."/>
            <person name="Kuo A."/>
            <person name="Kusch H."/>
            <person name="LaButti K."/>
            <person name="Lagendijk E.L."/>
            <person name="Lapidus A."/>
            <person name="Levasseur A."/>
            <person name="Lindquist E."/>
            <person name="Lipzen A."/>
            <person name="Logrieco A.F."/>
            <person name="MacCabe A."/>
            <person name="Maekelae M.R."/>
            <person name="Malavazi I."/>
            <person name="Melin P."/>
            <person name="Meyer V."/>
            <person name="Mielnichuk N."/>
            <person name="Miskei M."/>
            <person name="Molnar A.P."/>
            <person name="Mule G."/>
            <person name="Ngan C.Y."/>
            <person name="Orejas M."/>
            <person name="Orosz E."/>
            <person name="Ouedraogo J.P."/>
            <person name="Overkamp K.M."/>
            <person name="Park H.-S."/>
            <person name="Perrone G."/>
            <person name="Piumi F."/>
            <person name="Punt P.J."/>
            <person name="Ram A.F."/>
            <person name="Ramon A."/>
            <person name="Rauscher S."/>
            <person name="Record E."/>
            <person name="Riano-Pachon D.M."/>
            <person name="Robert V."/>
            <person name="Roehrig J."/>
            <person name="Ruller R."/>
            <person name="Salamov A."/>
            <person name="Salih N.S."/>
            <person name="Samson R.A."/>
            <person name="Sandor E."/>
            <person name="Sanguinetti M."/>
            <person name="Schuetze T."/>
            <person name="Sepcic K."/>
            <person name="Shelest E."/>
            <person name="Sherlock G."/>
            <person name="Sophianopoulou V."/>
            <person name="Squina F.M."/>
            <person name="Sun H."/>
            <person name="Susca A."/>
            <person name="Todd R.B."/>
            <person name="Tsang A."/>
            <person name="Unkles S.E."/>
            <person name="van de Wiele N."/>
            <person name="van Rossen-Uffink D."/>
            <person name="Oliveira J.V."/>
            <person name="Vesth T.C."/>
            <person name="Visser J."/>
            <person name="Yu J.-H."/>
            <person name="Zhou M."/>
            <person name="Andersen M.R."/>
            <person name="Archer D.B."/>
            <person name="Baker S.E."/>
            <person name="Benoit I."/>
            <person name="Brakhage A.A."/>
            <person name="Braus G.H."/>
            <person name="Fischer R."/>
            <person name="Frisvad J.C."/>
            <person name="Goldman G.H."/>
            <person name="Houbraken J."/>
            <person name="Oakley B."/>
            <person name="Pocsi I."/>
            <person name="Scazzocchio C."/>
            <person name="Seiboth B."/>
            <person name="vanKuyk P.A."/>
            <person name="Wortman J."/>
            <person name="Dyer P.S."/>
            <person name="Grigoriev I.V."/>
        </authorList>
    </citation>
    <scope>NUCLEOTIDE SEQUENCE [LARGE SCALE GENOMIC DNA]</scope>
    <source>
        <strain evidence="3">ITEM 5010</strain>
    </source>
</reference>
<dbReference type="VEuPathDB" id="FungiDB:ASPCADRAFT_10036"/>
<keyword evidence="3" id="KW-1185">Reference proteome</keyword>
<dbReference type="Proteomes" id="UP000188318">
    <property type="component" value="Unassembled WGS sequence"/>
</dbReference>
<feature type="domain" description="Heterokaryon incompatibility" evidence="1">
    <location>
        <begin position="310"/>
        <end position="445"/>
    </location>
</feature>
<protein>
    <recommendedName>
        <fullName evidence="1">Heterokaryon incompatibility domain-containing protein</fullName>
    </recommendedName>
</protein>
<dbReference type="OMA" id="GIFMQCQ"/>
<accession>A0A1R3R9S5</accession>
<dbReference type="STRING" id="602072.A0A1R3R9S5"/>
<sequence>MRYSHYYEVNWDSSEWLSGWSTLVEEAPMIFEAADVLICGPGSTDRTINPPVADEHHGIIFNGFAQERCDDFCLSRGSDQNSIETDQKAYDLVVACLLLRAHLLAPNSFQIRSNGLWDDLAWLDVRFLYLSLWYADLQCPWGEQDEYGSEETSSLMPGSLPHADPDQISSAEPTVIMDIDLLPTLSSSICADPVTPEVLSLSASISSSMSIDPPKSVHPDLSGSLNSLISTDTPINLAPDLPAGVSSSVSTDSESRFAPIKEWLRQCDGNSDHAECAALPFQWQSIPETSFRLIDIDQRCVVNAPEHCSYLALGYVLKGEDNVQLNRQTSAVLMRPGGLDILLPRISTVVQDGIIVCTALEERYLWAASLCIMQDAPRDRKFHSQRMSMIYAGAKVLLAPVSAGTASERLLQELPVGPSTVDSAESLEALLMSSPWMRREWSYQEIVFSHRALLFTSEGIFMQCQEGTYNATGTRITAPGNKRAQVRTVGGMLCNPSHGLDSYLSAVEDYSQRDFTERLDRRDAFKAIIRGYQGLIGNQPWIIWYGLPLFALDQTICWRTDQHHPHLRNPRFPSWSWLGWNDRVSFDRTLIGRACTCQMAEYPHWYRPGQFPRRPIHQNHPDKFGFPTNVGCTFLDRPYLLLYASLARMRIGHYFIESDSTNGLYPVFRLNVAPDGVSHPLTDAMSNLMISSNSAMEMGHGGSDEDATGSEVHEAWQHINPLGYIWLDRGWRNEHHRDWTMKFMALAGECDSEEDKATITMLMALEPLREDGEFVGWERVQVIDCRITEDTWKSFGGSNASLKLF</sequence>
<dbReference type="Pfam" id="PF06985">
    <property type="entry name" value="HET"/>
    <property type="match status" value="1"/>
</dbReference>
<gene>
    <name evidence="2" type="ORF">ASPCADRAFT_10036</name>
</gene>
<dbReference type="OrthoDB" id="2958217at2759"/>
<dbReference type="EMBL" id="KV907512">
    <property type="protein sequence ID" value="OOF91236.1"/>
    <property type="molecule type" value="Genomic_DNA"/>
</dbReference>
<dbReference type="PANTHER" id="PTHR33112">
    <property type="entry name" value="DOMAIN PROTEIN, PUTATIVE-RELATED"/>
    <property type="match status" value="1"/>
</dbReference>
<dbReference type="AlphaFoldDB" id="A0A1R3R9S5"/>
<dbReference type="InterPro" id="IPR010730">
    <property type="entry name" value="HET"/>
</dbReference>
<evidence type="ECO:0000313" key="3">
    <source>
        <dbReference type="Proteomes" id="UP000188318"/>
    </source>
</evidence>
<name>A0A1R3R9S5_ASPC5</name>
<evidence type="ECO:0000259" key="1">
    <source>
        <dbReference type="Pfam" id="PF06985"/>
    </source>
</evidence>
<proteinExistence type="predicted"/>
<dbReference type="PANTHER" id="PTHR33112:SF12">
    <property type="entry name" value="HETEROKARYON INCOMPATIBILITY DOMAIN-CONTAINING PROTEIN"/>
    <property type="match status" value="1"/>
</dbReference>
<organism evidence="2 3">
    <name type="scientific">Aspergillus carbonarius (strain ITEM 5010)</name>
    <dbReference type="NCBI Taxonomy" id="602072"/>
    <lineage>
        <taxon>Eukaryota</taxon>
        <taxon>Fungi</taxon>
        <taxon>Dikarya</taxon>
        <taxon>Ascomycota</taxon>
        <taxon>Pezizomycotina</taxon>
        <taxon>Eurotiomycetes</taxon>
        <taxon>Eurotiomycetidae</taxon>
        <taxon>Eurotiales</taxon>
        <taxon>Aspergillaceae</taxon>
        <taxon>Aspergillus</taxon>
        <taxon>Aspergillus subgen. Circumdati</taxon>
    </lineage>
</organism>